<name>A0ABP7JVR3_9ACTN</name>
<dbReference type="InterPro" id="IPR002655">
    <property type="entry name" value="Acyl-CoA_oxidase_C"/>
</dbReference>
<dbReference type="Pfam" id="PF22924">
    <property type="entry name" value="ACOX_C_alpha1"/>
    <property type="match status" value="1"/>
</dbReference>
<accession>A0ABP7JVR3</accession>
<reference evidence="9" key="1">
    <citation type="journal article" date="2019" name="Int. J. Syst. Evol. Microbiol.">
        <title>The Global Catalogue of Microorganisms (GCM) 10K type strain sequencing project: providing services to taxonomists for standard genome sequencing and annotation.</title>
        <authorList>
            <consortium name="The Broad Institute Genomics Platform"/>
            <consortium name="The Broad Institute Genome Sequencing Center for Infectious Disease"/>
            <person name="Wu L."/>
            <person name="Ma J."/>
        </authorList>
    </citation>
    <scope>NUCLEOTIDE SEQUENCE [LARGE SCALE GENOMIC DNA]</scope>
    <source>
        <strain evidence="9">JCM 16578</strain>
    </source>
</reference>
<dbReference type="InterPro" id="IPR046373">
    <property type="entry name" value="Acyl-CoA_Oxase/DH_mid-dom_sf"/>
</dbReference>
<evidence type="ECO:0008006" key="10">
    <source>
        <dbReference type="Google" id="ProtNLM"/>
    </source>
</evidence>
<organism evidence="8 9">
    <name type="scientific">Streptomyces lannensis</name>
    <dbReference type="NCBI Taxonomy" id="766498"/>
    <lineage>
        <taxon>Bacteria</taxon>
        <taxon>Bacillati</taxon>
        <taxon>Actinomycetota</taxon>
        <taxon>Actinomycetes</taxon>
        <taxon>Kitasatosporales</taxon>
        <taxon>Streptomycetaceae</taxon>
        <taxon>Streptomyces</taxon>
    </lineage>
</organism>
<feature type="domain" description="Acyl-CoA oxidase C-terminal" evidence="6">
    <location>
        <begin position="571"/>
        <end position="668"/>
    </location>
</feature>
<comment type="cofactor">
    <cofactor evidence="1">
        <name>FAD</name>
        <dbReference type="ChEBI" id="CHEBI:57692"/>
    </cofactor>
</comment>
<dbReference type="SUPFAM" id="SSF56645">
    <property type="entry name" value="Acyl-CoA dehydrogenase NM domain-like"/>
    <property type="match status" value="1"/>
</dbReference>
<dbReference type="PANTHER" id="PTHR10909:SF382">
    <property type="entry name" value="ACYL-COENZYME A OXIDASE"/>
    <property type="match status" value="1"/>
</dbReference>
<comment type="similarity">
    <text evidence="2">Belongs to the acyl-CoA oxidase family.</text>
</comment>
<evidence type="ECO:0000259" key="7">
    <source>
        <dbReference type="Pfam" id="PF22924"/>
    </source>
</evidence>
<dbReference type="InterPro" id="IPR036250">
    <property type="entry name" value="AcylCo_DH-like_C"/>
</dbReference>
<dbReference type="PANTHER" id="PTHR10909">
    <property type="entry name" value="ELECTRON TRANSPORT OXIDOREDUCTASE"/>
    <property type="match status" value="1"/>
</dbReference>
<gene>
    <name evidence="8" type="ORF">GCM10022207_18400</name>
</gene>
<evidence type="ECO:0000259" key="6">
    <source>
        <dbReference type="Pfam" id="PF01756"/>
    </source>
</evidence>
<evidence type="ECO:0000313" key="9">
    <source>
        <dbReference type="Proteomes" id="UP001501563"/>
    </source>
</evidence>
<dbReference type="Gene3D" id="1.20.140.10">
    <property type="entry name" value="Butyryl-CoA Dehydrogenase, subunit A, domain 3"/>
    <property type="match status" value="2"/>
</dbReference>
<comment type="caution">
    <text evidence="8">The sequence shown here is derived from an EMBL/GenBank/DDBJ whole genome shotgun (WGS) entry which is preliminary data.</text>
</comment>
<dbReference type="InterPro" id="IPR012258">
    <property type="entry name" value="Acyl-CoA_oxidase"/>
</dbReference>
<evidence type="ECO:0000256" key="5">
    <source>
        <dbReference type="ARBA" id="ARBA00023002"/>
    </source>
</evidence>
<sequence>MGDVAGALWGGYLVPQLRGLQPGPAPQDLARARHQLGDEDNPRQATFKGPSTVTTRRLWVSSTFFEQPIVLIITLSGAINSAPFKYFQAVTATPLPRPRGISADLARILFGPHAEQIHEPWKSLFSDPRFSFQEGLSPHERTALSYERLRLVNEFVADPIGLASDIESLTAMHEWAGVVDAGMATIASIHWNLHIGSLVDHDTDGWDLSAYARMDRIGTFLCTELDHGNDAASLETTATFDRETSGFVLDTPTPGACKWMPNTSSTGGAKNAVVAARLVVDHIDHGVFLFLTPLTDSAGHHYPGVEVRPLPQTASAPVDHCATHFHQVRLPFEALLQGEHGRLSRDGTFTSSLGNPRKRFLQSVRRVHTGKLCMTAYSLGVTRHALAVTMQHSHRRLTSGMTTGRKVSLIEHRSHHAPLMAAVATTYAATLLHRDVVRQWTGGAGAEQEETERLAAVAKAWITWQARSVMTECRERCGAQGLLLSNGIAFQLAANEGTITAEGDNRVIWVKAAGEMLLGGFTPAPPSETPPAGRTLDDSAYLQDLLTDIERIWHSRARSRLRGGRRGDPLARWNGAVTPALNLVEAHVHRRAAQALLTAAGRPSDPQARAVLRCLHALFALRQVKAHSGDLLAAGRLTADHVQQLPDVEEAAVEALVPYSLQLTEAFAALEGFMGEHPMLRAPSPAVALAPA</sequence>
<keyword evidence="3" id="KW-0285">Flavoprotein</keyword>
<proteinExistence type="inferred from homology"/>
<evidence type="ECO:0000313" key="8">
    <source>
        <dbReference type="EMBL" id="GAA3855364.1"/>
    </source>
</evidence>
<protein>
    <recommendedName>
        <fullName evidence="10">Acyl-CoA oxidase</fullName>
    </recommendedName>
</protein>
<dbReference type="SUPFAM" id="SSF47203">
    <property type="entry name" value="Acyl-CoA dehydrogenase C-terminal domain-like"/>
    <property type="match status" value="2"/>
</dbReference>
<dbReference type="RefSeq" id="WP_345547409.1">
    <property type="nucleotide sequence ID" value="NZ_BAAAZA010000004.1"/>
</dbReference>
<feature type="domain" description="Acyl-CoA oxidase C-alpha1" evidence="7">
    <location>
        <begin position="373"/>
        <end position="513"/>
    </location>
</feature>
<evidence type="ECO:0000256" key="1">
    <source>
        <dbReference type="ARBA" id="ARBA00001974"/>
    </source>
</evidence>
<evidence type="ECO:0000256" key="4">
    <source>
        <dbReference type="ARBA" id="ARBA00022827"/>
    </source>
</evidence>
<keyword evidence="4" id="KW-0274">FAD</keyword>
<evidence type="ECO:0000256" key="3">
    <source>
        <dbReference type="ARBA" id="ARBA00022630"/>
    </source>
</evidence>
<dbReference type="Gene3D" id="2.40.110.10">
    <property type="entry name" value="Butyryl-CoA Dehydrogenase, subunit A, domain 2"/>
    <property type="match status" value="1"/>
</dbReference>
<evidence type="ECO:0000256" key="2">
    <source>
        <dbReference type="ARBA" id="ARBA00006288"/>
    </source>
</evidence>
<keyword evidence="9" id="KW-1185">Reference proteome</keyword>
<keyword evidence="5" id="KW-0560">Oxidoreductase</keyword>
<dbReference type="Pfam" id="PF01756">
    <property type="entry name" value="ACOX"/>
    <property type="match status" value="1"/>
</dbReference>
<dbReference type="InterPro" id="IPR055060">
    <property type="entry name" value="ACOX_C_alpha1"/>
</dbReference>
<dbReference type="EMBL" id="BAAAZA010000004">
    <property type="protein sequence ID" value="GAA3855364.1"/>
    <property type="molecule type" value="Genomic_DNA"/>
</dbReference>
<dbReference type="InterPro" id="IPR009100">
    <property type="entry name" value="AcylCoA_DH/oxidase_NM_dom_sf"/>
</dbReference>
<dbReference type="Proteomes" id="UP001501563">
    <property type="component" value="Unassembled WGS sequence"/>
</dbReference>
<dbReference type="PIRSF" id="PIRSF000168">
    <property type="entry name" value="Acyl-CoA_oxidase"/>
    <property type="match status" value="1"/>
</dbReference>